<dbReference type="GO" id="GO:0009813">
    <property type="term" value="P:flavonoid biosynthetic process"/>
    <property type="evidence" value="ECO:0007669"/>
    <property type="project" value="UniProtKB-KW"/>
</dbReference>
<dbReference type="AlphaFoldDB" id="A0A7J0F3V4"/>
<dbReference type="PANTHER" id="PTHR48047:SF182">
    <property type="entry name" value="GLYCOSYLTRANSFERASE"/>
    <property type="match status" value="1"/>
</dbReference>
<protein>
    <submittedName>
        <fullName evidence="5">UDP-glucosyl transferase 73C2</fullName>
    </submittedName>
</protein>
<keyword evidence="2 4" id="KW-0808">Transferase</keyword>
<dbReference type="FunFam" id="3.40.50.2000:FF:000431">
    <property type="entry name" value="UDP-glycosyltransferase 90A1"/>
    <property type="match status" value="1"/>
</dbReference>
<dbReference type="SUPFAM" id="SSF53756">
    <property type="entry name" value="UDP-Glycosyltransferase/glycogen phosphorylase"/>
    <property type="match status" value="1"/>
</dbReference>
<dbReference type="Pfam" id="PF00201">
    <property type="entry name" value="UDPGT"/>
    <property type="match status" value="1"/>
</dbReference>
<gene>
    <name evidence="5" type="ORF">Acr_08g0016890</name>
</gene>
<keyword evidence="6" id="KW-1185">Reference proteome</keyword>
<name>A0A7J0F3V4_9ERIC</name>
<dbReference type="CDD" id="cd03784">
    <property type="entry name" value="GT1_Gtf-like"/>
    <property type="match status" value="1"/>
</dbReference>
<dbReference type="GO" id="GO:0035251">
    <property type="term" value="F:UDP-glucosyltransferase activity"/>
    <property type="evidence" value="ECO:0007669"/>
    <property type="project" value="TreeGrafter"/>
</dbReference>
<accession>A0A7J0F3V4</accession>
<organism evidence="5 6">
    <name type="scientific">Actinidia rufa</name>
    <dbReference type="NCBI Taxonomy" id="165716"/>
    <lineage>
        <taxon>Eukaryota</taxon>
        <taxon>Viridiplantae</taxon>
        <taxon>Streptophyta</taxon>
        <taxon>Embryophyta</taxon>
        <taxon>Tracheophyta</taxon>
        <taxon>Spermatophyta</taxon>
        <taxon>Magnoliopsida</taxon>
        <taxon>eudicotyledons</taxon>
        <taxon>Gunneridae</taxon>
        <taxon>Pentapetalae</taxon>
        <taxon>asterids</taxon>
        <taxon>Ericales</taxon>
        <taxon>Actinidiaceae</taxon>
        <taxon>Actinidia</taxon>
    </lineage>
</organism>
<dbReference type="EMBL" id="BJWL01000008">
    <property type="protein sequence ID" value="GFY93293.1"/>
    <property type="molecule type" value="Genomic_DNA"/>
</dbReference>
<evidence type="ECO:0000256" key="3">
    <source>
        <dbReference type="ARBA" id="ARBA00023241"/>
    </source>
</evidence>
<keyword evidence="3" id="KW-0284">Flavonoid biosynthesis</keyword>
<evidence type="ECO:0000256" key="4">
    <source>
        <dbReference type="RuleBase" id="RU003718"/>
    </source>
</evidence>
<dbReference type="OrthoDB" id="5835829at2759"/>
<sequence>MEEDGFEKRTNERGLIIRGWAPQVLILDHPAVGAFLTHCGWNSILEGVCASVPMITWPQFEEQFFNEKLVVKVLETGVSVGAQATMNVLEEDNFAVLIKREAIKKAVDEVMDAGIKGERRKRARELGEMAKRAVEEGGSSYLNVRLLIQDVMQQLKDKGPNEDHNSS</sequence>
<reference evidence="5 6" key="1">
    <citation type="submission" date="2019-07" db="EMBL/GenBank/DDBJ databases">
        <title>De Novo Assembly of kiwifruit Actinidia rufa.</title>
        <authorList>
            <person name="Sugita-Konishi S."/>
            <person name="Sato K."/>
            <person name="Mori E."/>
            <person name="Abe Y."/>
            <person name="Kisaki G."/>
            <person name="Hamano K."/>
            <person name="Suezawa K."/>
            <person name="Otani M."/>
            <person name="Fukuda T."/>
            <person name="Manabe T."/>
            <person name="Gomi K."/>
            <person name="Tabuchi M."/>
            <person name="Akimitsu K."/>
            <person name="Kataoka I."/>
        </authorList>
    </citation>
    <scope>NUCLEOTIDE SEQUENCE [LARGE SCALE GENOMIC DNA]</scope>
    <source>
        <strain evidence="6">cv. Fuchu</strain>
    </source>
</reference>
<evidence type="ECO:0000313" key="6">
    <source>
        <dbReference type="Proteomes" id="UP000585474"/>
    </source>
</evidence>
<dbReference type="InterPro" id="IPR035595">
    <property type="entry name" value="UDP_glycos_trans_CS"/>
</dbReference>
<evidence type="ECO:0000256" key="1">
    <source>
        <dbReference type="ARBA" id="ARBA00009995"/>
    </source>
</evidence>
<dbReference type="Gene3D" id="3.40.50.2000">
    <property type="entry name" value="Glycogen Phosphorylase B"/>
    <property type="match status" value="2"/>
</dbReference>
<dbReference type="PANTHER" id="PTHR48047">
    <property type="entry name" value="GLYCOSYLTRANSFERASE"/>
    <property type="match status" value="1"/>
</dbReference>
<comment type="caution">
    <text evidence="5">The sequence shown here is derived from an EMBL/GenBank/DDBJ whole genome shotgun (WGS) entry which is preliminary data.</text>
</comment>
<dbReference type="Proteomes" id="UP000585474">
    <property type="component" value="Unassembled WGS sequence"/>
</dbReference>
<dbReference type="InterPro" id="IPR002213">
    <property type="entry name" value="UDP_glucos_trans"/>
</dbReference>
<proteinExistence type="inferred from homology"/>
<evidence type="ECO:0000256" key="2">
    <source>
        <dbReference type="ARBA" id="ARBA00022679"/>
    </source>
</evidence>
<keyword evidence="4" id="KW-0328">Glycosyltransferase</keyword>
<dbReference type="PROSITE" id="PS00375">
    <property type="entry name" value="UDPGT"/>
    <property type="match status" value="1"/>
</dbReference>
<evidence type="ECO:0000313" key="5">
    <source>
        <dbReference type="EMBL" id="GFY93293.1"/>
    </source>
</evidence>
<comment type="similarity">
    <text evidence="1 4">Belongs to the UDP-glycosyltransferase family.</text>
</comment>